<name>A0A183CA44_GLOPA</name>
<accession>A0A183CA44</accession>
<dbReference type="Gene3D" id="1.20.1070.10">
    <property type="entry name" value="Rhodopsin 7-helix transmembrane proteins"/>
    <property type="match status" value="1"/>
</dbReference>
<reference evidence="2" key="1">
    <citation type="submission" date="2013-12" db="EMBL/GenBank/DDBJ databases">
        <authorList>
            <person name="Aslett M."/>
        </authorList>
    </citation>
    <scope>NUCLEOTIDE SEQUENCE [LARGE SCALE GENOMIC DNA]</scope>
    <source>
        <strain evidence="2">Lindley</strain>
    </source>
</reference>
<organism evidence="2 3">
    <name type="scientific">Globodera pallida</name>
    <name type="common">Potato cyst nematode worm</name>
    <name type="synonym">Heterodera pallida</name>
    <dbReference type="NCBI Taxonomy" id="36090"/>
    <lineage>
        <taxon>Eukaryota</taxon>
        <taxon>Metazoa</taxon>
        <taxon>Ecdysozoa</taxon>
        <taxon>Nematoda</taxon>
        <taxon>Chromadorea</taxon>
        <taxon>Rhabditida</taxon>
        <taxon>Tylenchina</taxon>
        <taxon>Tylenchomorpha</taxon>
        <taxon>Tylenchoidea</taxon>
        <taxon>Heteroderidae</taxon>
        <taxon>Heteroderinae</taxon>
        <taxon>Globodera</taxon>
    </lineage>
</organism>
<keyword evidence="1" id="KW-0812">Transmembrane</keyword>
<keyword evidence="1" id="KW-1133">Transmembrane helix</keyword>
<evidence type="ECO:0000313" key="2">
    <source>
        <dbReference type="Proteomes" id="UP000050741"/>
    </source>
</evidence>
<sequence>MPSVDPSLIIAQSVPLVQTSFLSIDDLLAGSALLLTALTALFACILLLIVEVIAMMKLMKKVIGFRFFIILSIADFNLLLLFGIVPGVNVFVPSLLSPLTAWKHSLHILADTVWYAGCYMNVLIGISRFACVVFPLQFRLLCRQSTCWTGGIVVWTFALAQSWAMNSAPWFIMVWYEAGTYGMTCDWVAYAESGTQTMYLALNGIVIVAYLLIYASTALIIFRKKL</sequence>
<feature type="transmembrane region" description="Helical" evidence="1">
    <location>
        <begin position="112"/>
        <end position="134"/>
    </location>
</feature>
<reference evidence="2" key="2">
    <citation type="submission" date="2014-05" db="EMBL/GenBank/DDBJ databases">
        <title>The genome and life-stage specific transcriptomes of Globodera pallida elucidate key aspects of plant parasitism by a cyst nematode.</title>
        <authorList>
            <person name="Cotton J.A."/>
            <person name="Lilley C.J."/>
            <person name="Jones L.M."/>
            <person name="Kikuchi T."/>
            <person name="Reid A.J."/>
            <person name="Thorpe P."/>
            <person name="Tsai I.J."/>
            <person name="Beasley H."/>
            <person name="Blok V."/>
            <person name="Cock P.J.A."/>
            <person name="Van den Akker S.E."/>
            <person name="Holroyd N."/>
            <person name="Hunt M."/>
            <person name="Mantelin S."/>
            <person name="Naghra H."/>
            <person name="Pain A."/>
            <person name="Palomares-Rius J.E."/>
            <person name="Zarowiecki M."/>
            <person name="Berriman M."/>
            <person name="Jones J.T."/>
            <person name="Urwin P.E."/>
        </authorList>
    </citation>
    <scope>NUCLEOTIDE SEQUENCE [LARGE SCALE GENOMIC DNA]</scope>
    <source>
        <strain evidence="2">Lindley</strain>
    </source>
</reference>
<evidence type="ECO:0000256" key="1">
    <source>
        <dbReference type="SAM" id="Phobius"/>
    </source>
</evidence>
<dbReference type="Proteomes" id="UP000050741">
    <property type="component" value="Unassembled WGS sequence"/>
</dbReference>
<feature type="transmembrane region" description="Helical" evidence="1">
    <location>
        <begin position="200"/>
        <end position="222"/>
    </location>
</feature>
<feature type="transmembrane region" description="Helical" evidence="1">
    <location>
        <begin position="32"/>
        <end position="55"/>
    </location>
</feature>
<evidence type="ECO:0000313" key="3">
    <source>
        <dbReference type="WBParaSite" id="GPLIN_000974300"/>
    </source>
</evidence>
<dbReference type="AlphaFoldDB" id="A0A183CA44"/>
<keyword evidence="2" id="KW-1185">Reference proteome</keyword>
<keyword evidence="1" id="KW-0472">Membrane</keyword>
<dbReference type="SUPFAM" id="SSF81321">
    <property type="entry name" value="Family A G protein-coupled receptor-like"/>
    <property type="match status" value="1"/>
</dbReference>
<feature type="transmembrane region" description="Helical" evidence="1">
    <location>
        <begin position="67"/>
        <end position="92"/>
    </location>
</feature>
<proteinExistence type="predicted"/>
<protein>
    <submittedName>
        <fullName evidence="3">G_PROTEIN_RECEP_F1_2 domain-containing protein</fullName>
    </submittedName>
</protein>
<feature type="transmembrane region" description="Helical" evidence="1">
    <location>
        <begin position="146"/>
        <end position="165"/>
    </location>
</feature>
<dbReference type="WBParaSite" id="GPLIN_000974300">
    <property type="protein sequence ID" value="GPLIN_000974300"/>
    <property type="gene ID" value="GPLIN_000974300"/>
</dbReference>
<reference evidence="3" key="3">
    <citation type="submission" date="2016-06" db="UniProtKB">
        <authorList>
            <consortium name="WormBaseParasite"/>
        </authorList>
    </citation>
    <scope>IDENTIFICATION</scope>
</reference>